<dbReference type="EMBL" id="AP019377">
    <property type="protein sequence ID" value="BBH93822.1"/>
    <property type="molecule type" value="Genomic_DNA"/>
</dbReference>
<proteinExistence type="predicted"/>
<evidence type="ECO:0000313" key="2">
    <source>
        <dbReference type="EMBL" id="BBH93822.1"/>
    </source>
</evidence>
<protein>
    <submittedName>
        <fullName evidence="2">Uncharacterized protein</fullName>
    </submittedName>
</protein>
<sequence>MGYSRAQDAVELLPRQITARDVARAAAGKSRTHSHKRFLSPLTNRGWYTHENRKGASRRSEAACVVSRRAEHAASVGGGRAKAPARVRRADRSDPEVPSQRLPLLIPATQASNQSLNQEKELNIKKSGKDSR</sequence>
<feature type="compositionally biased region" description="Basic and acidic residues" evidence="1">
    <location>
        <begin position="118"/>
        <end position="132"/>
    </location>
</feature>
<name>A0A455T3K5_9CHLR</name>
<organism evidence="2">
    <name type="scientific">Thermogemmatispora argillosa</name>
    <dbReference type="NCBI Taxonomy" id="2045280"/>
    <lineage>
        <taxon>Bacteria</taxon>
        <taxon>Bacillati</taxon>
        <taxon>Chloroflexota</taxon>
        <taxon>Ktedonobacteria</taxon>
        <taxon>Thermogemmatisporales</taxon>
        <taxon>Thermogemmatisporaceae</taxon>
        <taxon>Thermogemmatispora</taxon>
    </lineage>
</organism>
<feature type="region of interest" description="Disordered" evidence="1">
    <location>
        <begin position="71"/>
        <end position="132"/>
    </location>
</feature>
<evidence type="ECO:0000256" key="1">
    <source>
        <dbReference type="SAM" id="MobiDB-lite"/>
    </source>
</evidence>
<dbReference type="AlphaFoldDB" id="A0A455T3K5"/>
<reference evidence="2" key="1">
    <citation type="submission" date="2018-12" db="EMBL/GenBank/DDBJ databases">
        <title>Novel natural products biosynthetic potential of the class Ktedonobacteria.</title>
        <authorList>
            <person name="Zheng Y."/>
            <person name="Saitou A."/>
            <person name="Wang C.M."/>
            <person name="Toyoda A."/>
            <person name="Minakuchi Y."/>
            <person name="Sekiguchi Y."/>
            <person name="Ueda K."/>
            <person name="Takano H."/>
            <person name="Sakai Y."/>
            <person name="Yokota A."/>
            <person name="Yabe S."/>
        </authorList>
    </citation>
    <scope>NUCLEOTIDE SEQUENCE</scope>
    <source>
        <strain evidence="2">A3-2</strain>
    </source>
</reference>
<gene>
    <name evidence="2" type="ORF">KTA_20210</name>
</gene>
<accession>A0A455T3K5</accession>